<name>A0A2P2PNF4_RHIMU</name>
<proteinExistence type="predicted"/>
<reference evidence="1" key="1">
    <citation type="submission" date="2018-02" db="EMBL/GenBank/DDBJ databases">
        <title>Rhizophora mucronata_Transcriptome.</title>
        <authorList>
            <person name="Meera S.P."/>
            <person name="Sreeshan A."/>
            <person name="Augustine A."/>
        </authorList>
    </citation>
    <scope>NUCLEOTIDE SEQUENCE</scope>
    <source>
        <tissue evidence="1">Leaf</tissue>
    </source>
</reference>
<evidence type="ECO:0000313" key="1">
    <source>
        <dbReference type="EMBL" id="MBX56297.1"/>
    </source>
</evidence>
<sequence>MLNLAIDIHQILLIIDSNCSYITSVSRDREEKITSIIAENGEFRMGQSKQAYKHVTICVV</sequence>
<dbReference type="AlphaFoldDB" id="A0A2P2PNF4"/>
<protein>
    <submittedName>
        <fullName evidence="1">Uncharacterized protein</fullName>
    </submittedName>
</protein>
<dbReference type="EMBL" id="GGEC01075813">
    <property type="protein sequence ID" value="MBX56297.1"/>
    <property type="molecule type" value="Transcribed_RNA"/>
</dbReference>
<accession>A0A2P2PNF4</accession>
<organism evidence="1">
    <name type="scientific">Rhizophora mucronata</name>
    <name type="common">Asiatic mangrove</name>
    <dbReference type="NCBI Taxonomy" id="61149"/>
    <lineage>
        <taxon>Eukaryota</taxon>
        <taxon>Viridiplantae</taxon>
        <taxon>Streptophyta</taxon>
        <taxon>Embryophyta</taxon>
        <taxon>Tracheophyta</taxon>
        <taxon>Spermatophyta</taxon>
        <taxon>Magnoliopsida</taxon>
        <taxon>eudicotyledons</taxon>
        <taxon>Gunneridae</taxon>
        <taxon>Pentapetalae</taxon>
        <taxon>rosids</taxon>
        <taxon>fabids</taxon>
        <taxon>Malpighiales</taxon>
        <taxon>Rhizophoraceae</taxon>
        <taxon>Rhizophora</taxon>
    </lineage>
</organism>